<dbReference type="EMBL" id="JADIKD010000005">
    <property type="protein sequence ID" value="MFK2916021.1"/>
    <property type="molecule type" value="Genomic_DNA"/>
</dbReference>
<dbReference type="RefSeq" id="WP_379987678.1">
    <property type="nucleotide sequence ID" value="NZ_JADIKD010000005.1"/>
</dbReference>
<dbReference type="Proteomes" id="UP001620408">
    <property type="component" value="Unassembled WGS sequence"/>
</dbReference>
<evidence type="ECO:0000313" key="3">
    <source>
        <dbReference type="Proteomes" id="UP001620408"/>
    </source>
</evidence>
<sequence>MRALLLGFLFVLVSAAQAAASGEQTATVNGKPDGAVPGWVIATRVPQGWTQDCCQYAKAIGVNLVLYRGEWTGEPDRVMVLNVWPSKLPTLAAEWQDDKKHYLQRDPAGKVAAFAVSHPTMNCQGGLYQGTDHIDDVVVFCDPGKASGIRFSWSMTVAAGDASRGEVLERFKRVVEQSTYATYVPGHAPAQAARH</sequence>
<evidence type="ECO:0000313" key="2">
    <source>
        <dbReference type="EMBL" id="MFK2916021.1"/>
    </source>
</evidence>
<organism evidence="2 3">
    <name type="scientific">Dyella koreensis</name>
    <dbReference type="NCBI Taxonomy" id="311235"/>
    <lineage>
        <taxon>Bacteria</taxon>
        <taxon>Pseudomonadati</taxon>
        <taxon>Pseudomonadota</taxon>
        <taxon>Gammaproteobacteria</taxon>
        <taxon>Lysobacterales</taxon>
        <taxon>Rhodanobacteraceae</taxon>
        <taxon>Dyella</taxon>
    </lineage>
</organism>
<comment type="caution">
    <text evidence="2">The sequence shown here is derived from an EMBL/GenBank/DDBJ whole genome shotgun (WGS) entry which is preliminary data.</text>
</comment>
<keyword evidence="1" id="KW-0732">Signal</keyword>
<feature type="signal peptide" evidence="1">
    <location>
        <begin position="1"/>
        <end position="18"/>
    </location>
</feature>
<feature type="chain" id="PRO_5046009813" evidence="1">
    <location>
        <begin position="19"/>
        <end position="195"/>
    </location>
</feature>
<name>A0ABW8JZE6_9GAMM</name>
<protein>
    <submittedName>
        <fullName evidence="2">Uncharacterized protein</fullName>
    </submittedName>
</protein>
<evidence type="ECO:0000256" key="1">
    <source>
        <dbReference type="SAM" id="SignalP"/>
    </source>
</evidence>
<reference evidence="2 3" key="1">
    <citation type="submission" date="2020-10" db="EMBL/GenBank/DDBJ databases">
        <title>Phylogeny of dyella-like bacteria.</title>
        <authorList>
            <person name="Fu J."/>
        </authorList>
    </citation>
    <scope>NUCLEOTIDE SEQUENCE [LARGE SCALE GENOMIC DNA]</scope>
    <source>
        <strain evidence="2 3">BB4</strain>
    </source>
</reference>
<accession>A0ABW8JZE6</accession>
<keyword evidence="3" id="KW-1185">Reference proteome</keyword>
<gene>
    <name evidence="2" type="ORF">ISS97_01990</name>
</gene>
<proteinExistence type="predicted"/>